<evidence type="ECO:0000313" key="5">
    <source>
        <dbReference type="Proteomes" id="UP000602381"/>
    </source>
</evidence>
<proteinExistence type="predicted"/>
<dbReference type="EMBL" id="BMOV01000005">
    <property type="protein sequence ID" value="GGO11856.1"/>
    <property type="molecule type" value="Genomic_DNA"/>
</dbReference>
<organism evidence="4 5">
    <name type="scientific">Iodidimonas muriae</name>
    <dbReference type="NCBI Taxonomy" id="261467"/>
    <lineage>
        <taxon>Bacteria</taxon>
        <taxon>Pseudomonadati</taxon>
        <taxon>Pseudomonadota</taxon>
        <taxon>Alphaproteobacteria</taxon>
        <taxon>Iodidimonadales</taxon>
        <taxon>Iodidimonadaceae</taxon>
        <taxon>Iodidimonas</taxon>
    </lineage>
</organism>
<dbReference type="Pfam" id="PF13193">
    <property type="entry name" value="AMP-binding_C"/>
    <property type="match status" value="1"/>
</dbReference>
<dbReference type="PANTHER" id="PTHR43352:SF1">
    <property type="entry name" value="ANTHRANILATE--COA LIGASE"/>
    <property type="match status" value="1"/>
</dbReference>
<feature type="domain" description="AMP-binding enzyme C-terminal" evidence="3">
    <location>
        <begin position="446"/>
        <end position="526"/>
    </location>
</feature>
<comment type="caution">
    <text evidence="4">The sequence shown here is derived from an EMBL/GenBank/DDBJ whole genome shotgun (WGS) entry which is preliminary data.</text>
</comment>
<dbReference type="Proteomes" id="UP000602381">
    <property type="component" value="Unassembled WGS sequence"/>
</dbReference>
<dbReference type="SUPFAM" id="SSF56801">
    <property type="entry name" value="Acetyl-CoA synthetase-like"/>
    <property type="match status" value="1"/>
</dbReference>
<keyword evidence="5" id="KW-1185">Reference proteome</keyword>
<dbReference type="InterPro" id="IPR042099">
    <property type="entry name" value="ANL_N_sf"/>
</dbReference>
<name>A0ABQ2LFD6_9PROT</name>
<dbReference type="PROSITE" id="PS00455">
    <property type="entry name" value="AMP_BINDING"/>
    <property type="match status" value="1"/>
</dbReference>
<dbReference type="Pfam" id="PF00501">
    <property type="entry name" value="AMP-binding"/>
    <property type="match status" value="1"/>
</dbReference>
<feature type="domain" description="AMP-dependent synthetase/ligase" evidence="2">
    <location>
        <begin position="47"/>
        <end position="392"/>
    </location>
</feature>
<evidence type="ECO:0000259" key="3">
    <source>
        <dbReference type="Pfam" id="PF13193"/>
    </source>
</evidence>
<dbReference type="PANTHER" id="PTHR43352">
    <property type="entry name" value="ACETYL-COA SYNTHETASE"/>
    <property type="match status" value="1"/>
</dbReference>
<dbReference type="Gene3D" id="3.40.50.12780">
    <property type="entry name" value="N-terminal domain of ligase-like"/>
    <property type="match status" value="1"/>
</dbReference>
<keyword evidence="1" id="KW-0436">Ligase</keyword>
<gene>
    <name evidence="4" type="primary">acs</name>
    <name evidence="4" type="ORF">GCM10007972_16080</name>
</gene>
<dbReference type="RefSeq" id="WP_150005754.1">
    <property type="nucleotide sequence ID" value="NZ_BMOV01000005.1"/>
</dbReference>
<reference evidence="5" key="1">
    <citation type="journal article" date="2019" name="Int. J. Syst. Evol. Microbiol.">
        <title>The Global Catalogue of Microorganisms (GCM) 10K type strain sequencing project: providing services to taxonomists for standard genome sequencing and annotation.</title>
        <authorList>
            <consortium name="The Broad Institute Genomics Platform"/>
            <consortium name="The Broad Institute Genome Sequencing Center for Infectious Disease"/>
            <person name="Wu L."/>
            <person name="Ma J."/>
        </authorList>
    </citation>
    <scope>NUCLEOTIDE SEQUENCE [LARGE SCALE GENOMIC DNA]</scope>
    <source>
        <strain evidence="5">JCM 17843</strain>
    </source>
</reference>
<protein>
    <submittedName>
        <fullName evidence="4">Acetyl-CoA synthetase</fullName>
    </submittedName>
</protein>
<dbReference type="Gene3D" id="3.30.300.30">
    <property type="match status" value="1"/>
</dbReference>
<sequence>MTVPPSAFQDPFLLDRLPAPSLQPDLLYTLPELCFPARLNAAQFLVERAMKKAGAQAIYFGGPIRWTATELADQAMRFARLLTTDYGLVPGNRVLIRAPNSPLLIVALLGTMLAGGVALPSAPALGHEELSHILKTARPNVAFCTPDRADALARAATLTGHSPALCQADDSLLHRLSRCGPQDQTVLCSADDPALILFTSGTTGRAKAVVHSHKALCAVTGSFGAHIYGAQPDDLVIGSPSLAFAYGLGLLFACPLAAGASIALQEENHPDALLDQMAQLDPSILVTVPTAYRRMLALGRDIPLGRLRRCFSAGEPLSPDLAQEWMARTGLAIIDVLGSTEMLGPYITTGEGTYAPGSIGRAVPGYMLKIIDDTGAQLAPGETGRLLVRGPTGACYLDPENQAQAVQDGWTLSGDLCRMNAAGDVWFKGRYDDLILSSGYTLSAIEVEQVLATHPQVGDCAVIGLPDPDRGQIIAAVIEVQRPLDAEEQTTLGEALIAHIKQRIAPYKAPRRLVFVKALPRTASGKIRRAALRSMFGQDIQ</sequence>
<accession>A0ABQ2LFD6</accession>
<dbReference type="InterPro" id="IPR025110">
    <property type="entry name" value="AMP-bd_C"/>
</dbReference>
<dbReference type="InterPro" id="IPR000873">
    <property type="entry name" value="AMP-dep_synth/lig_dom"/>
</dbReference>
<dbReference type="InterPro" id="IPR020845">
    <property type="entry name" value="AMP-binding_CS"/>
</dbReference>
<evidence type="ECO:0000313" key="4">
    <source>
        <dbReference type="EMBL" id="GGO11856.1"/>
    </source>
</evidence>
<evidence type="ECO:0000256" key="1">
    <source>
        <dbReference type="ARBA" id="ARBA00022598"/>
    </source>
</evidence>
<evidence type="ECO:0000259" key="2">
    <source>
        <dbReference type="Pfam" id="PF00501"/>
    </source>
</evidence>
<dbReference type="InterPro" id="IPR045851">
    <property type="entry name" value="AMP-bd_C_sf"/>
</dbReference>